<dbReference type="GO" id="GO:0005525">
    <property type="term" value="F:GTP binding"/>
    <property type="evidence" value="ECO:0007669"/>
    <property type="project" value="TreeGrafter"/>
</dbReference>
<dbReference type="InterPro" id="IPR007034">
    <property type="entry name" value="BMS1_TSR1_C"/>
</dbReference>
<dbReference type="PROSITE" id="PS51714">
    <property type="entry name" value="G_BMS1"/>
    <property type="match status" value="1"/>
</dbReference>
<evidence type="ECO:0000256" key="7">
    <source>
        <dbReference type="SAM" id="MobiDB-lite"/>
    </source>
</evidence>
<evidence type="ECO:0000256" key="6">
    <source>
        <dbReference type="ARBA" id="ARBA00040070"/>
    </source>
</evidence>
<dbReference type="InterPro" id="IPR030387">
    <property type="entry name" value="G_Bms1/Tsr1_dom"/>
</dbReference>
<evidence type="ECO:0000259" key="8">
    <source>
        <dbReference type="PROSITE" id="PS51714"/>
    </source>
</evidence>
<comment type="similarity">
    <text evidence="5">Belongs to the TRAFAC class translation factor GTPase superfamily. Bms1-like GTPase family. TSR1 subfamily.</text>
</comment>
<name>A0A813TQG0_9BILA</name>
<evidence type="ECO:0000256" key="4">
    <source>
        <dbReference type="ARBA" id="ARBA00037087"/>
    </source>
</evidence>
<dbReference type="GO" id="GO:0003924">
    <property type="term" value="F:GTPase activity"/>
    <property type="evidence" value="ECO:0007669"/>
    <property type="project" value="TreeGrafter"/>
</dbReference>
<feature type="compositionally biased region" description="Basic residues" evidence="7">
    <location>
        <begin position="17"/>
        <end position="27"/>
    </location>
</feature>
<dbReference type="Proteomes" id="UP000663879">
    <property type="component" value="Unassembled WGS sequence"/>
</dbReference>
<comment type="subcellular location">
    <subcellularLocation>
        <location evidence="1">Nucleus</location>
        <location evidence="1">Nucleolus</location>
    </subcellularLocation>
</comment>
<feature type="domain" description="Bms1-type G" evidence="8">
    <location>
        <begin position="86"/>
        <end position="245"/>
    </location>
</feature>
<dbReference type="Pfam" id="PF04950">
    <property type="entry name" value="RIBIOP_C"/>
    <property type="match status" value="1"/>
</dbReference>
<evidence type="ECO:0000256" key="5">
    <source>
        <dbReference type="ARBA" id="ARBA00038288"/>
    </source>
</evidence>
<dbReference type="GO" id="GO:0000462">
    <property type="term" value="P:maturation of SSU-rRNA from tricistronic rRNA transcript (SSU-rRNA, 5.8S rRNA, LSU-rRNA)"/>
    <property type="evidence" value="ECO:0007669"/>
    <property type="project" value="TreeGrafter"/>
</dbReference>
<dbReference type="GO" id="GO:0030688">
    <property type="term" value="C:preribosome, small subunit precursor"/>
    <property type="evidence" value="ECO:0007669"/>
    <property type="project" value="TreeGrafter"/>
</dbReference>
<dbReference type="PANTHER" id="PTHR12858">
    <property type="entry name" value="RIBOSOME BIOGENESIS PROTEIN"/>
    <property type="match status" value="1"/>
</dbReference>
<feature type="compositionally biased region" description="Polar residues" evidence="7">
    <location>
        <begin position="7"/>
        <end position="16"/>
    </location>
</feature>
<comment type="function">
    <text evidence="4">Required during maturation of the 40S ribosomal subunit in the nucleolus.</text>
</comment>
<dbReference type="SMART" id="SM01362">
    <property type="entry name" value="DUF663"/>
    <property type="match status" value="1"/>
</dbReference>
<dbReference type="Pfam" id="PF08142">
    <property type="entry name" value="AARP2CN"/>
    <property type="match status" value="1"/>
</dbReference>
<dbReference type="PANTHER" id="PTHR12858:SF1">
    <property type="entry name" value="PRE-RRNA-PROCESSING PROTEIN TSR1 HOMOLOG"/>
    <property type="match status" value="1"/>
</dbReference>
<dbReference type="InterPro" id="IPR039761">
    <property type="entry name" value="Bms1/Tsr1"/>
</dbReference>
<dbReference type="Pfam" id="PF22298">
    <property type="entry name" value="Tsr1_G-like"/>
    <property type="match status" value="1"/>
</dbReference>
<organism evidence="9 10">
    <name type="scientific">Brachionus calyciflorus</name>
    <dbReference type="NCBI Taxonomy" id="104777"/>
    <lineage>
        <taxon>Eukaryota</taxon>
        <taxon>Metazoa</taxon>
        <taxon>Spiralia</taxon>
        <taxon>Gnathifera</taxon>
        <taxon>Rotifera</taxon>
        <taxon>Eurotatoria</taxon>
        <taxon>Monogononta</taxon>
        <taxon>Pseudotrocha</taxon>
        <taxon>Ploima</taxon>
        <taxon>Brachionidae</taxon>
        <taxon>Brachionus</taxon>
    </lineage>
</organism>
<comment type="caution">
    <text evidence="9">The sequence shown here is derived from an EMBL/GenBank/DDBJ whole genome shotgun (WGS) entry which is preliminary data.</text>
</comment>
<keyword evidence="3" id="KW-0539">Nucleus</keyword>
<feature type="compositionally biased region" description="Acidic residues" evidence="7">
    <location>
        <begin position="379"/>
        <end position="427"/>
    </location>
</feature>
<dbReference type="GO" id="GO:0000479">
    <property type="term" value="P:endonucleolytic cleavage of tricistronic rRNA transcript (SSU-rRNA, 5.8S rRNA, LSU-rRNA)"/>
    <property type="evidence" value="ECO:0007669"/>
    <property type="project" value="TreeGrafter"/>
</dbReference>
<evidence type="ECO:0000256" key="2">
    <source>
        <dbReference type="ARBA" id="ARBA00022517"/>
    </source>
</evidence>
<dbReference type="GO" id="GO:0034511">
    <property type="term" value="F:U3 snoRNA binding"/>
    <property type="evidence" value="ECO:0007669"/>
    <property type="project" value="TreeGrafter"/>
</dbReference>
<evidence type="ECO:0000256" key="1">
    <source>
        <dbReference type="ARBA" id="ARBA00004604"/>
    </source>
</evidence>
<dbReference type="GO" id="GO:0005730">
    <property type="term" value="C:nucleolus"/>
    <property type="evidence" value="ECO:0007669"/>
    <property type="project" value="UniProtKB-SubCell"/>
</dbReference>
<keyword evidence="10" id="KW-1185">Reference proteome</keyword>
<accession>A0A813TQG0</accession>
<evidence type="ECO:0000313" key="9">
    <source>
        <dbReference type="EMBL" id="CAF0812694.1"/>
    </source>
</evidence>
<dbReference type="AlphaFoldDB" id="A0A813TQG0"/>
<dbReference type="EMBL" id="CAJNOC010000877">
    <property type="protein sequence ID" value="CAF0812694.1"/>
    <property type="molecule type" value="Genomic_DNA"/>
</dbReference>
<evidence type="ECO:0000256" key="3">
    <source>
        <dbReference type="ARBA" id="ARBA00023242"/>
    </source>
</evidence>
<dbReference type="SMART" id="SM00785">
    <property type="entry name" value="AARP2CN"/>
    <property type="match status" value="1"/>
</dbReference>
<dbReference type="InterPro" id="IPR012948">
    <property type="entry name" value="AARP2CN"/>
</dbReference>
<reference evidence="9" key="1">
    <citation type="submission" date="2021-02" db="EMBL/GenBank/DDBJ databases">
        <authorList>
            <person name="Nowell W R."/>
        </authorList>
    </citation>
    <scope>NUCLEOTIDE SEQUENCE</scope>
    <source>
        <strain evidence="9">Ploen Becks lab</strain>
    </source>
</reference>
<keyword evidence="2" id="KW-0690">Ribosome biogenesis</keyword>
<feature type="region of interest" description="Disordered" evidence="7">
    <location>
        <begin position="1"/>
        <end position="38"/>
    </location>
</feature>
<dbReference type="OrthoDB" id="119302at2759"/>
<proteinExistence type="inferred from homology"/>
<evidence type="ECO:0000313" key="10">
    <source>
        <dbReference type="Proteomes" id="UP000663879"/>
    </source>
</evidence>
<protein>
    <recommendedName>
        <fullName evidence="6">Pre-rRNA-processing protein TSR1 homolog</fullName>
    </recommendedName>
</protein>
<feature type="region of interest" description="Disordered" evidence="7">
    <location>
        <begin position="372"/>
        <end position="442"/>
    </location>
</feature>
<sequence length="767" mass="88800">MEKKQVTHNPGQFKQQNKPHKTGRHRSKGEIHNTNKGKVGIKVLTKKNKYDGLTRDQRKNRLNQLRKNKREEILNKKRSIGSLNGCPHVVTIIPLSTDVNCMDVIEQINKSEPESVNRISDTGIYTLESPRFKSKYNFIIPNPLNTNGILDALKITDTCIFIMSAKNGIDSFGDSLFEMIYSYHFPTSLFVAQGIKNLPQKLQTPTKDNLQKIINNKGLDTKILTLDSDSDGLNILHKISEHKLVESQFNSIRSYVVAEKYEYEPYKINPEMGTLKLYGYLRGQNLSANSLIHLPSLGTYQMSEIYALKKLMGDQENWELVQQADPSKQENLEIEAHYDDMNTEQTWPTEQELADAQIKRVKKKVPKGTSEYQAAWILDSEEEEETDEEDEEEEDDEESDGEDKENDDYETDEEENIDDEESEEEMETLTIGEENNKYDEKIDLDEEQKTLEKIREARSHVQFPDEVDTPLDQPARVRFQKYRGLKSFRTSPWDKHENLPLEYARIFQFEDIKRTFKKVSKERLDGAEAGQLVRIHIKNVPVSIQFLPGHPIVAYGLLKHENKMSLINFKLKRVNFNLYNLPIKSKERLIYHVGCRRFEAEAVFSQHSNGDKHKFERFMPEEGTFAASLFAPITFPPASVLVFKKLESGEMVLVATGALLSIDPNRIILKRIVLSGHPCKVSNKKAVVRYMFFNPDDVNWFKPVELRTKYGRRGHIKEPLGTHGHMKCQFSDVMKSQDTVLMNLYKRVYPKWTYADRSNDFNNNQIM</sequence>
<gene>
    <name evidence="9" type="ORF">OXX778_LOCUS7057</name>
</gene>